<dbReference type="Proteomes" id="UP000076837">
    <property type="component" value="Unassembled WGS sequence"/>
</dbReference>
<evidence type="ECO:0000313" key="2">
    <source>
        <dbReference type="EMBL" id="KZM23766.1"/>
    </source>
</evidence>
<sequence>MKEFDMPPEWVAFHARRTNTKSSTLRPAAFPSLPLGQPPSEIPPVEVLEIDPELIEESHRSGLEDIHTSISSPAHTDSPDTPRRVTSPHGETYSQEEGGAVQEAYDSAASASTLTASAAPPAQKRKPPRPSSSSSTTTTSVLAAKVAKLTLKKHALESQLRQLHNKLNLTPDPPRGPFLPSPPSSTEQPPPDPKVLKRKVEDLSSEIWRTRHQTRHVVKARRQFFAADPVAVESPAPSIPSAFKESRSEQDQMAVLTCAPPRPERVVVEIEEVDDGDGDGDGDEGLLTWAPPDAGVSEGADYFGFSADAPYFDMWWRMEMGDEPLPSPLDPLPLPLD</sequence>
<evidence type="ECO:0000256" key="1">
    <source>
        <dbReference type="SAM" id="MobiDB-lite"/>
    </source>
</evidence>
<dbReference type="EMBL" id="JYNV01000185">
    <property type="protein sequence ID" value="KZM23766.1"/>
    <property type="molecule type" value="Genomic_DNA"/>
</dbReference>
<evidence type="ECO:0000313" key="3">
    <source>
        <dbReference type="Proteomes" id="UP000076837"/>
    </source>
</evidence>
<accession>A0A163ELU3</accession>
<feature type="compositionally biased region" description="Low complexity" evidence="1">
    <location>
        <begin position="107"/>
        <end position="122"/>
    </location>
</feature>
<feature type="region of interest" description="Disordered" evidence="1">
    <location>
        <begin position="16"/>
        <end position="140"/>
    </location>
</feature>
<feature type="compositionally biased region" description="Low complexity" evidence="1">
    <location>
        <begin position="131"/>
        <end position="140"/>
    </location>
</feature>
<name>A0A163ELU3_DIDRA</name>
<feature type="compositionally biased region" description="Acidic residues" evidence="1">
    <location>
        <begin position="273"/>
        <end position="284"/>
    </location>
</feature>
<protein>
    <submittedName>
        <fullName evidence="2">Uncharacterized protein</fullName>
    </submittedName>
</protein>
<feature type="compositionally biased region" description="Basic and acidic residues" evidence="1">
    <location>
        <begin position="56"/>
        <end position="67"/>
    </location>
</feature>
<dbReference type="AlphaFoldDB" id="A0A163ELU3"/>
<feature type="region of interest" description="Disordered" evidence="1">
    <location>
        <begin position="273"/>
        <end position="293"/>
    </location>
</feature>
<dbReference type="OrthoDB" id="10650143at2759"/>
<feature type="region of interest" description="Disordered" evidence="1">
    <location>
        <begin position="233"/>
        <end position="253"/>
    </location>
</feature>
<reference evidence="2 3" key="1">
    <citation type="journal article" date="2016" name="Sci. Rep.">
        <title>Draft genome sequencing and secretome analysis of fungal phytopathogen Ascochyta rabiei provides insight into the necrotrophic effector repertoire.</title>
        <authorList>
            <person name="Verma S."/>
            <person name="Gazara R.K."/>
            <person name="Nizam S."/>
            <person name="Parween S."/>
            <person name="Chattopadhyay D."/>
            <person name="Verma P.K."/>
        </authorList>
    </citation>
    <scope>NUCLEOTIDE SEQUENCE [LARGE SCALE GENOMIC DNA]</scope>
    <source>
        <strain evidence="2 3">ArDII</strain>
    </source>
</reference>
<feature type="region of interest" description="Disordered" evidence="1">
    <location>
        <begin position="161"/>
        <end position="199"/>
    </location>
</feature>
<feature type="compositionally biased region" description="Pro residues" evidence="1">
    <location>
        <begin position="171"/>
        <end position="193"/>
    </location>
</feature>
<gene>
    <name evidence="2" type="ORF">ST47_g5103</name>
</gene>
<proteinExistence type="predicted"/>
<keyword evidence="3" id="KW-1185">Reference proteome</keyword>
<comment type="caution">
    <text evidence="2">The sequence shown here is derived from an EMBL/GenBank/DDBJ whole genome shotgun (WGS) entry which is preliminary data.</text>
</comment>
<organism evidence="2 3">
    <name type="scientific">Didymella rabiei</name>
    <name type="common">Chickpea ascochyta blight fungus</name>
    <name type="synonym">Mycosphaerella rabiei</name>
    <dbReference type="NCBI Taxonomy" id="5454"/>
    <lineage>
        <taxon>Eukaryota</taxon>
        <taxon>Fungi</taxon>
        <taxon>Dikarya</taxon>
        <taxon>Ascomycota</taxon>
        <taxon>Pezizomycotina</taxon>
        <taxon>Dothideomycetes</taxon>
        <taxon>Pleosporomycetidae</taxon>
        <taxon>Pleosporales</taxon>
        <taxon>Pleosporineae</taxon>
        <taxon>Didymellaceae</taxon>
        <taxon>Ascochyta</taxon>
    </lineage>
</organism>